<proteinExistence type="predicted"/>
<dbReference type="Proteomes" id="UP000054383">
    <property type="component" value="Unassembled WGS sequence"/>
</dbReference>
<evidence type="ECO:0000313" key="5">
    <source>
        <dbReference type="Proteomes" id="UP000054383"/>
    </source>
</evidence>
<dbReference type="InterPro" id="IPR013830">
    <property type="entry name" value="SGNH_hydro"/>
</dbReference>
<dbReference type="SUPFAM" id="SSF52266">
    <property type="entry name" value="SGNH hydrolase"/>
    <property type="match status" value="1"/>
</dbReference>
<dbReference type="Pfam" id="PF13472">
    <property type="entry name" value="Lipase_GDSL_2"/>
    <property type="match status" value="1"/>
</dbReference>
<dbReference type="GO" id="GO:0004622">
    <property type="term" value="F:phosphatidylcholine lysophospholipase activity"/>
    <property type="evidence" value="ECO:0007669"/>
    <property type="project" value="TreeGrafter"/>
</dbReference>
<dbReference type="EMBL" id="CVMT01000002">
    <property type="protein sequence ID" value="CRG86502.1"/>
    <property type="molecule type" value="Genomic_DNA"/>
</dbReference>
<feature type="domain" description="SGNH hydrolase-type esterase" evidence="3">
    <location>
        <begin position="57"/>
        <end position="232"/>
    </location>
</feature>
<keyword evidence="5" id="KW-1185">Reference proteome</keyword>
<dbReference type="InterPro" id="IPR051532">
    <property type="entry name" value="Ester_Hydrolysis_Enzymes"/>
</dbReference>
<dbReference type="OMA" id="RIWYEAI"/>
<keyword evidence="1" id="KW-1133">Transmembrane helix</keyword>
<evidence type="ECO:0000259" key="3">
    <source>
        <dbReference type="Pfam" id="PF13472"/>
    </source>
</evidence>
<dbReference type="PANTHER" id="PTHR30383">
    <property type="entry name" value="THIOESTERASE 1/PROTEASE 1/LYSOPHOSPHOLIPASE L1"/>
    <property type="match status" value="1"/>
</dbReference>
<protein>
    <recommendedName>
        <fullName evidence="3">SGNH hydrolase-type esterase domain-containing protein</fullName>
    </recommendedName>
</protein>
<keyword evidence="1" id="KW-0472">Membrane</keyword>
<accession>A0A0U1LTR4</accession>
<dbReference type="CDD" id="cd01833">
    <property type="entry name" value="XynB_like"/>
    <property type="match status" value="1"/>
</dbReference>
<feature type="transmembrane region" description="Helical" evidence="1">
    <location>
        <begin position="281"/>
        <end position="302"/>
    </location>
</feature>
<sequence>MARAILLLLLLHPLLSCALAATNIQSSTGDEGDSKRALSSLEPRASSKPFALRTLPLGASITWGYRSQDGNGYREFLRNNMTAAGWEVNMIGSLRHGSMPDNDNEGHVGLRVDQVAKKAELSIPKKPNLILINAGTNDAVQHYKVSTAGERMDDLLDRLYEAIPGTTIILSTLLPSKRVPRTAAKISAQYRTIVEQRQNASQRIILADMSKGDDALTTNELIDKTHPTEFGYSKMALIWWNAIQEAESKGFLSAPTSVNGVDDAAAGQSSSNDKLTEAGKIAIGIVIPLGVITIGSFAFFLYRRRQRKSDGKEDASISS</sequence>
<dbReference type="AlphaFoldDB" id="A0A0U1LTR4"/>
<keyword evidence="2" id="KW-0732">Signal</keyword>
<dbReference type="STRING" id="28573.A0A0U1LTR4"/>
<evidence type="ECO:0000256" key="2">
    <source>
        <dbReference type="SAM" id="SignalP"/>
    </source>
</evidence>
<organism evidence="4 5">
    <name type="scientific">Talaromyces islandicus</name>
    <name type="common">Penicillium islandicum</name>
    <dbReference type="NCBI Taxonomy" id="28573"/>
    <lineage>
        <taxon>Eukaryota</taxon>
        <taxon>Fungi</taxon>
        <taxon>Dikarya</taxon>
        <taxon>Ascomycota</taxon>
        <taxon>Pezizomycotina</taxon>
        <taxon>Eurotiomycetes</taxon>
        <taxon>Eurotiomycetidae</taxon>
        <taxon>Eurotiales</taxon>
        <taxon>Trichocomaceae</taxon>
        <taxon>Talaromyces</taxon>
        <taxon>Talaromyces sect. Islandici</taxon>
    </lineage>
</organism>
<dbReference type="OrthoDB" id="6123at2759"/>
<evidence type="ECO:0000313" key="4">
    <source>
        <dbReference type="EMBL" id="CRG86502.1"/>
    </source>
</evidence>
<feature type="chain" id="PRO_5006711231" description="SGNH hydrolase-type esterase domain-containing protein" evidence="2">
    <location>
        <begin position="21"/>
        <end position="319"/>
    </location>
</feature>
<evidence type="ECO:0000256" key="1">
    <source>
        <dbReference type="SAM" id="Phobius"/>
    </source>
</evidence>
<keyword evidence="1" id="KW-0812">Transmembrane</keyword>
<dbReference type="Gene3D" id="3.40.50.1110">
    <property type="entry name" value="SGNH hydrolase"/>
    <property type="match status" value="1"/>
</dbReference>
<gene>
    <name evidence="4" type="ORF">PISL3812_03508</name>
</gene>
<dbReference type="PANTHER" id="PTHR30383:SF31">
    <property type="entry name" value="SGNH HYDROLASE-TYPE ESTERASE DOMAIN-CONTAINING PROTEIN-RELATED"/>
    <property type="match status" value="1"/>
</dbReference>
<dbReference type="InterPro" id="IPR036514">
    <property type="entry name" value="SGNH_hydro_sf"/>
</dbReference>
<feature type="signal peptide" evidence="2">
    <location>
        <begin position="1"/>
        <end position="20"/>
    </location>
</feature>
<reference evidence="4 5" key="1">
    <citation type="submission" date="2015-04" db="EMBL/GenBank/DDBJ databases">
        <authorList>
            <person name="Syromyatnikov M.Y."/>
            <person name="Popov V.N."/>
        </authorList>
    </citation>
    <scope>NUCLEOTIDE SEQUENCE [LARGE SCALE GENOMIC DNA]</scope>
    <source>
        <strain evidence="4">WF-38-12</strain>
    </source>
</reference>
<name>A0A0U1LTR4_TALIS</name>